<feature type="region of interest" description="Disordered" evidence="1">
    <location>
        <begin position="62"/>
        <end position="105"/>
    </location>
</feature>
<gene>
    <name evidence="2" type="ORF">TARUN_6203</name>
</gene>
<reference evidence="2 3" key="1">
    <citation type="journal article" date="2018" name="PLoS Pathog.">
        <title>Evolution of structural diversity of trichothecenes, a family of toxins produced by plant pathogenic and entomopathogenic fungi.</title>
        <authorList>
            <person name="Proctor R.H."/>
            <person name="McCormick S.P."/>
            <person name="Kim H.S."/>
            <person name="Cardoza R.E."/>
            <person name="Stanley A.M."/>
            <person name="Lindo L."/>
            <person name="Kelly A."/>
            <person name="Brown D.W."/>
            <person name="Lee T."/>
            <person name="Vaughan M.M."/>
            <person name="Alexander N.J."/>
            <person name="Busman M."/>
            <person name="Gutierrez S."/>
        </authorList>
    </citation>
    <scope>NUCLEOTIDE SEQUENCE [LARGE SCALE GENOMIC DNA]</scope>
    <source>
        <strain evidence="2 3">IBT 40837</strain>
    </source>
</reference>
<organism evidence="2 3">
    <name type="scientific">Trichoderma arundinaceum</name>
    <dbReference type="NCBI Taxonomy" id="490622"/>
    <lineage>
        <taxon>Eukaryota</taxon>
        <taxon>Fungi</taxon>
        <taxon>Dikarya</taxon>
        <taxon>Ascomycota</taxon>
        <taxon>Pezizomycotina</taxon>
        <taxon>Sordariomycetes</taxon>
        <taxon>Hypocreomycetidae</taxon>
        <taxon>Hypocreales</taxon>
        <taxon>Hypocreaceae</taxon>
        <taxon>Trichoderma</taxon>
    </lineage>
</organism>
<feature type="compositionally biased region" description="Low complexity" evidence="1">
    <location>
        <begin position="62"/>
        <end position="73"/>
    </location>
</feature>
<feature type="region of interest" description="Disordered" evidence="1">
    <location>
        <begin position="1"/>
        <end position="25"/>
    </location>
</feature>
<name>A0A395NIV8_TRIAR</name>
<evidence type="ECO:0000313" key="2">
    <source>
        <dbReference type="EMBL" id="RFU76042.1"/>
    </source>
</evidence>
<sequence length="105" mass="11404">MRPGKIKSSPITSFNARHAGQSFHQHLAIASKQKPPCAHMHMQAPSSPKCFPCSSFGCESYQQQQQHQEQQLQGPHASPNAPKRSPVRLRALGGPSALNVADGRP</sequence>
<evidence type="ECO:0000256" key="1">
    <source>
        <dbReference type="SAM" id="MobiDB-lite"/>
    </source>
</evidence>
<dbReference type="Proteomes" id="UP000266272">
    <property type="component" value="Unassembled WGS sequence"/>
</dbReference>
<evidence type="ECO:0000313" key="3">
    <source>
        <dbReference type="Proteomes" id="UP000266272"/>
    </source>
</evidence>
<dbReference type="AlphaFoldDB" id="A0A395NIV8"/>
<dbReference type="EMBL" id="PXOA01000389">
    <property type="protein sequence ID" value="RFU76042.1"/>
    <property type="molecule type" value="Genomic_DNA"/>
</dbReference>
<keyword evidence="3" id="KW-1185">Reference proteome</keyword>
<protein>
    <submittedName>
        <fullName evidence="2">Uncharacterized protein</fullName>
    </submittedName>
</protein>
<proteinExistence type="predicted"/>
<accession>A0A395NIV8</accession>
<comment type="caution">
    <text evidence="2">The sequence shown here is derived from an EMBL/GenBank/DDBJ whole genome shotgun (WGS) entry which is preliminary data.</text>
</comment>